<sequence>MKRMLIAGGGYADIPLILAAKSLGFHVITSGNRANDLGHRYADETRLADFSDERAMLDLAWSLRIDAVCACCNDFSALSSAYVAEKMGLPGHDPYDTAKTLHHKDLYRVFAMDHGIPSPRAAGFSSIKATLQGLNDFRFPLIIKPVDLTGGKGISKVVRIDEGRSALEVAFGRSRAGRVVVEEFIEGTRHGLSTFVRDGKVVFFFNDNEHYFLNPYLVAAASTPSVASKGIAQRLCACVEKIVSLLSLGTGIVHLQYIIRDNEPIIIEICRRAPGDLYTRFVSHATGVDYPAFIVRAAAGMDCGGLTEIAPRGFYTRHCVMAPAPGRVRDITIEPSMEARIIDRLMWWKKGDIVEDHLTQKLGIVFLTFDSMAEMLGETERMPESIRVRLD</sequence>
<dbReference type="SUPFAM" id="SSF56059">
    <property type="entry name" value="Glutathione synthetase ATP-binding domain-like"/>
    <property type="match status" value="1"/>
</dbReference>
<dbReference type="PANTHER" id="PTHR43585:SF2">
    <property type="entry name" value="ATP-GRASP ENZYME FSQD"/>
    <property type="match status" value="1"/>
</dbReference>
<dbReference type="InterPro" id="IPR020561">
    <property type="entry name" value="PRibGlycinamid_synth_ATP-grasp"/>
</dbReference>
<dbReference type="InterPro" id="IPR016185">
    <property type="entry name" value="PreATP-grasp_dom_sf"/>
</dbReference>
<dbReference type="Pfam" id="PF01071">
    <property type="entry name" value="GARS_A"/>
    <property type="match status" value="1"/>
</dbReference>
<dbReference type="GO" id="GO:0046872">
    <property type="term" value="F:metal ion binding"/>
    <property type="evidence" value="ECO:0007669"/>
    <property type="project" value="InterPro"/>
</dbReference>
<dbReference type="InterPro" id="IPR013815">
    <property type="entry name" value="ATP_grasp_subdomain_1"/>
</dbReference>
<feature type="domain" description="ATP-grasp" evidence="5">
    <location>
        <begin position="108"/>
        <end position="299"/>
    </location>
</feature>
<dbReference type="Gene3D" id="3.30.470.20">
    <property type="entry name" value="ATP-grasp fold, B domain"/>
    <property type="match status" value="1"/>
</dbReference>
<dbReference type="AlphaFoldDB" id="A0A450TLW6"/>
<accession>A0A450TLW6</accession>
<dbReference type="SMART" id="SM01209">
    <property type="entry name" value="GARS_A"/>
    <property type="match status" value="1"/>
</dbReference>
<keyword evidence="2 4" id="KW-0547">Nucleotide-binding</keyword>
<evidence type="ECO:0000256" key="3">
    <source>
        <dbReference type="ARBA" id="ARBA00022840"/>
    </source>
</evidence>
<dbReference type="InterPro" id="IPR011761">
    <property type="entry name" value="ATP-grasp"/>
</dbReference>
<protein>
    <submittedName>
        <fullName evidence="6">Biotin carboxylase</fullName>
    </submittedName>
</protein>
<evidence type="ECO:0000313" key="6">
    <source>
        <dbReference type="EMBL" id="VFJ68725.1"/>
    </source>
</evidence>
<dbReference type="InterPro" id="IPR052032">
    <property type="entry name" value="ATP-dep_AA_Ligase"/>
</dbReference>
<gene>
    <name evidence="6" type="ORF">BECKFW1821B_GA0114236_11506</name>
</gene>
<evidence type="ECO:0000256" key="4">
    <source>
        <dbReference type="PROSITE-ProRule" id="PRU00409"/>
    </source>
</evidence>
<organism evidence="6">
    <name type="scientific">Candidatus Kentrum sp. FW</name>
    <dbReference type="NCBI Taxonomy" id="2126338"/>
    <lineage>
        <taxon>Bacteria</taxon>
        <taxon>Pseudomonadati</taxon>
        <taxon>Pseudomonadota</taxon>
        <taxon>Gammaproteobacteria</taxon>
        <taxon>Candidatus Kentrum</taxon>
    </lineage>
</organism>
<proteinExistence type="predicted"/>
<evidence type="ECO:0000259" key="5">
    <source>
        <dbReference type="PROSITE" id="PS50975"/>
    </source>
</evidence>
<dbReference type="Gene3D" id="3.40.50.20">
    <property type="match status" value="1"/>
</dbReference>
<dbReference type="EMBL" id="CAADFD010000150">
    <property type="protein sequence ID" value="VFJ68725.1"/>
    <property type="molecule type" value="Genomic_DNA"/>
</dbReference>
<dbReference type="GO" id="GO:0016874">
    <property type="term" value="F:ligase activity"/>
    <property type="evidence" value="ECO:0007669"/>
    <property type="project" value="UniProtKB-KW"/>
</dbReference>
<reference evidence="6" key="1">
    <citation type="submission" date="2019-02" db="EMBL/GenBank/DDBJ databases">
        <authorList>
            <person name="Gruber-Vodicka R. H."/>
            <person name="Seah K. B. B."/>
        </authorList>
    </citation>
    <scope>NUCLEOTIDE SEQUENCE</scope>
    <source>
        <strain evidence="6">BECK_BZ106</strain>
    </source>
</reference>
<name>A0A450TLW6_9GAMM</name>
<dbReference type="Gene3D" id="3.30.1490.20">
    <property type="entry name" value="ATP-grasp fold, A domain"/>
    <property type="match status" value="1"/>
</dbReference>
<dbReference type="PROSITE" id="PS50975">
    <property type="entry name" value="ATP_GRASP"/>
    <property type="match status" value="1"/>
</dbReference>
<evidence type="ECO:0000256" key="1">
    <source>
        <dbReference type="ARBA" id="ARBA00022598"/>
    </source>
</evidence>
<dbReference type="GO" id="GO:0005524">
    <property type="term" value="F:ATP binding"/>
    <property type="evidence" value="ECO:0007669"/>
    <property type="project" value="UniProtKB-UniRule"/>
</dbReference>
<evidence type="ECO:0000256" key="2">
    <source>
        <dbReference type="ARBA" id="ARBA00022741"/>
    </source>
</evidence>
<keyword evidence="3 4" id="KW-0067">ATP-binding</keyword>
<dbReference type="SUPFAM" id="SSF52440">
    <property type="entry name" value="PreATP-grasp domain"/>
    <property type="match status" value="1"/>
</dbReference>
<keyword evidence="1" id="KW-0436">Ligase</keyword>
<dbReference type="PANTHER" id="PTHR43585">
    <property type="entry name" value="FUMIPYRROLE BIOSYNTHESIS PROTEIN C"/>
    <property type="match status" value="1"/>
</dbReference>